<dbReference type="InterPro" id="IPR001826">
    <property type="entry name" value="RHS"/>
</dbReference>
<name>A0A6G9IDW7_9GAMM</name>
<dbReference type="PRINTS" id="PR00394">
    <property type="entry name" value="RHSPROTEIN"/>
</dbReference>
<dbReference type="RefSeq" id="WP_166917723.1">
    <property type="nucleotide sequence ID" value="NZ_CP050253.1"/>
</dbReference>
<gene>
    <name evidence="2" type="ORF">IPMB12_06940</name>
</gene>
<evidence type="ECO:0000313" key="2">
    <source>
        <dbReference type="EMBL" id="QIQ22428.1"/>
    </source>
</evidence>
<dbReference type="InParanoid" id="A0A6G9IDW7"/>
<feature type="domain" description="RHS protein conserved region" evidence="1">
    <location>
        <begin position="207"/>
        <end position="243"/>
    </location>
</feature>
<dbReference type="KEGG" id="orb:IPMB12_06940"/>
<dbReference type="Proteomes" id="UP000501168">
    <property type="component" value="Chromosome"/>
</dbReference>
<dbReference type="InterPro" id="IPR022385">
    <property type="entry name" value="Rhs_assc_core"/>
</dbReference>
<accession>A0A6G9IDW7</accession>
<reference evidence="2 3" key="1">
    <citation type="submission" date="2020-03" db="EMBL/GenBank/DDBJ databases">
        <title>Complete genome sequence of Orbus sp. IPMB12 (BCRC 80908).</title>
        <authorList>
            <person name="Lo W.-S."/>
            <person name="Chang T.-H."/>
            <person name="Kuo C.-H."/>
        </authorList>
    </citation>
    <scope>NUCLEOTIDE SEQUENCE [LARGE SCALE GENOMIC DNA]</scope>
    <source>
        <strain evidence="2 3">IPMB12</strain>
    </source>
</reference>
<dbReference type="InterPro" id="IPR050708">
    <property type="entry name" value="T6SS_VgrG/RHS"/>
</dbReference>
<organism evidence="2 3">
    <name type="scientific">Zophobihabitans entericus</name>
    <dbReference type="NCBI Taxonomy" id="1635327"/>
    <lineage>
        <taxon>Bacteria</taxon>
        <taxon>Pseudomonadati</taxon>
        <taxon>Pseudomonadota</taxon>
        <taxon>Gammaproteobacteria</taxon>
        <taxon>Orbales</taxon>
        <taxon>Orbaceae</taxon>
        <taxon>Zophobihabitans</taxon>
    </lineage>
</organism>
<dbReference type="EMBL" id="CP050253">
    <property type="protein sequence ID" value="QIQ22428.1"/>
    <property type="molecule type" value="Genomic_DNA"/>
</dbReference>
<dbReference type="FunCoup" id="A0A6G9IDW7">
    <property type="interactions" value="70"/>
</dbReference>
<sequence>MSDNRGSSLQYVYDKIGRITQAGQEQFAFDPAHNIIDAQENSQPKPKQQIKDKTYYEQMLSDPTWSPLKDDPEVSPIDKQANRVQNYQGITYHYDELGNMVRKEAKDRTLELGYNLNQQLVTANITNNNNIEKQESWQYIYDVFGRRIRKEQIHNNSSANTTEFIWDGARLLQESTDKRTFTYIYREEGFEPLAQIVLEAEQEEPQVHYLHTDQVGLPKELTDEKGELIWYAKYQTWGKVAEEHNLYQGHQPFRFQNQYYDAETGLHYNLMRYYDEDIGRFSNQDPIGLMGGENLYQYAPNPMGWVDPWGLFSKPKIWPSPQKINIDMKEVISGHTVDGDRAKQSASAGKGKDLFATSCPRTIEKKIREAYKNIFERRKVQHHPNGDVVHVLRGKTSAGEVIEMWYNRTKNIVETAYPKVGGIKL</sequence>
<dbReference type="Pfam" id="PF03527">
    <property type="entry name" value="RHS"/>
    <property type="match status" value="1"/>
</dbReference>
<dbReference type="AlphaFoldDB" id="A0A6G9IDW7"/>
<keyword evidence="3" id="KW-1185">Reference proteome</keyword>
<proteinExistence type="predicted"/>
<dbReference type="PANTHER" id="PTHR32305">
    <property type="match status" value="1"/>
</dbReference>
<dbReference type="NCBIfam" id="TIGR03696">
    <property type="entry name" value="Rhs_assc_core"/>
    <property type="match status" value="1"/>
</dbReference>
<dbReference type="Gene3D" id="2.180.10.10">
    <property type="entry name" value="RHS repeat-associated core"/>
    <property type="match status" value="1"/>
</dbReference>
<dbReference type="PANTHER" id="PTHR32305:SF15">
    <property type="entry name" value="PROTEIN RHSA-RELATED"/>
    <property type="match status" value="1"/>
</dbReference>
<evidence type="ECO:0000313" key="3">
    <source>
        <dbReference type="Proteomes" id="UP000501168"/>
    </source>
</evidence>
<evidence type="ECO:0000259" key="1">
    <source>
        <dbReference type="Pfam" id="PF03527"/>
    </source>
</evidence>
<protein>
    <submittedName>
        <fullName evidence="2">Type IV secretion protein Rhs</fullName>
    </submittedName>
</protein>